<reference evidence="9 10" key="1">
    <citation type="submission" date="2021-02" db="EMBL/GenBank/DDBJ databases">
        <title>Paracoccus methylovroum sp.nov., a new methanol and methylamine utilizing methylotrophic denitrifer.</title>
        <authorList>
            <person name="Timsy T."/>
            <person name="Behrendt U."/>
            <person name="Ulrich A."/>
            <person name="Spanner T."/>
            <person name="Foesel B.U."/>
            <person name="Horn M.A."/>
            <person name="Kolb S."/>
        </authorList>
    </citation>
    <scope>NUCLEOTIDE SEQUENCE [LARGE SCALE GENOMIC DNA]</scope>
    <source>
        <strain evidence="9 10">H4-D09</strain>
    </source>
</reference>
<dbReference type="SUPFAM" id="SSF52413">
    <property type="entry name" value="UDP-glucose/GDP-mannose dehydrogenase C-terminal domain"/>
    <property type="match status" value="1"/>
</dbReference>
<dbReference type="EC" id="1.1.1.22" evidence="3 7"/>
<dbReference type="InterPro" id="IPR001732">
    <property type="entry name" value="UDP-Glc/GDP-Man_DH_N"/>
</dbReference>
<comment type="catalytic activity">
    <reaction evidence="6 7">
        <text>UDP-alpha-D-glucose + 2 NAD(+) + H2O = UDP-alpha-D-glucuronate + 2 NADH + 3 H(+)</text>
        <dbReference type="Rhea" id="RHEA:23596"/>
        <dbReference type="ChEBI" id="CHEBI:15377"/>
        <dbReference type="ChEBI" id="CHEBI:15378"/>
        <dbReference type="ChEBI" id="CHEBI:57540"/>
        <dbReference type="ChEBI" id="CHEBI:57945"/>
        <dbReference type="ChEBI" id="CHEBI:58052"/>
        <dbReference type="ChEBI" id="CHEBI:58885"/>
        <dbReference type="EC" id="1.1.1.22"/>
    </reaction>
</comment>
<dbReference type="EMBL" id="CP070371">
    <property type="protein sequence ID" value="QRZ15035.1"/>
    <property type="molecule type" value="Genomic_DNA"/>
</dbReference>
<evidence type="ECO:0000256" key="1">
    <source>
        <dbReference type="ARBA" id="ARBA00004701"/>
    </source>
</evidence>
<protein>
    <recommendedName>
        <fullName evidence="3 7">UDP-glucose 6-dehydrogenase</fullName>
        <ecNumber evidence="3 7">1.1.1.22</ecNumber>
    </recommendedName>
</protein>
<dbReference type="PANTHER" id="PTHR43750:SF2">
    <property type="entry name" value="UDP-GLUCOSE 6-DEHYDROGENASE"/>
    <property type="match status" value="1"/>
</dbReference>
<evidence type="ECO:0000313" key="9">
    <source>
        <dbReference type="EMBL" id="QRZ15035.1"/>
    </source>
</evidence>
<evidence type="ECO:0000256" key="3">
    <source>
        <dbReference type="ARBA" id="ARBA00012954"/>
    </source>
</evidence>
<dbReference type="PIRSF" id="PIRSF000124">
    <property type="entry name" value="UDPglc_GDPman_dh"/>
    <property type="match status" value="1"/>
</dbReference>
<evidence type="ECO:0000256" key="7">
    <source>
        <dbReference type="PIRNR" id="PIRNR000124"/>
    </source>
</evidence>
<dbReference type="Pfam" id="PF00984">
    <property type="entry name" value="UDPG_MGDP_dh"/>
    <property type="match status" value="1"/>
</dbReference>
<dbReference type="Proteomes" id="UP000663629">
    <property type="component" value="Chromosome 2"/>
</dbReference>
<gene>
    <name evidence="9" type="ORF">JWJ88_19015</name>
</gene>
<dbReference type="SMART" id="SM00984">
    <property type="entry name" value="UDPG_MGDP_dh_C"/>
    <property type="match status" value="1"/>
</dbReference>
<evidence type="ECO:0000313" key="10">
    <source>
        <dbReference type="Proteomes" id="UP000663629"/>
    </source>
</evidence>
<evidence type="ECO:0000256" key="4">
    <source>
        <dbReference type="ARBA" id="ARBA00023002"/>
    </source>
</evidence>
<dbReference type="InterPro" id="IPR017476">
    <property type="entry name" value="UDP-Glc/GDP-Man"/>
</dbReference>
<dbReference type="PANTHER" id="PTHR43750">
    <property type="entry name" value="UDP-GLUCOSE 6-DEHYDROGENASE TUAD"/>
    <property type="match status" value="1"/>
</dbReference>
<dbReference type="InterPro" id="IPR008927">
    <property type="entry name" value="6-PGluconate_DH-like_C_sf"/>
</dbReference>
<dbReference type="InterPro" id="IPR014026">
    <property type="entry name" value="UDP-Glc/GDP-Man_DH_dimer"/>
</dbReference>
<dbReference type="InterPro" id="IPR013328">
    <property type="entry name" value="6PGD_dom2"/>
</dbReference>
<dbReference type="Gene3D" id="1.10.1040.10">
    <property type="entry name" value="N-(1-d-carboxylethyl)-l-norvaline Dehydrogenase, domain 2"/>
    <property type="match status" value="1"/>
</dbReference>
<dbReference type="InterPro" id="IPR028357">
    <property type="entry name" value="UDPglc_DH_bac"/>
</dbReference>
<accession>A0ABX7JM18</accession>
<dbReference type="Pfam" id="PF03720">
    <property type="entry name" value="UDPG_MGDP_dh_C"/>
    <property type="match status" value="1"/>
</dbReference>
<keyword evidence="5 7" id="KW-0520">NAD</keyword>
<evidence type="ECO:0000256" key="5">
    <source>
        <dbReference type="ARBA" id="ARBA00023027"/>
    </source>
</evidence>
<dbReference type="NCBIfam" id="TIGR03026">
    <property type="entry name" value="NDP-sugDHase"/>
    <property type="match status" value="1"/>
</dbReference>
<dbReference type="SUPFAM" id="SSF48179">
    <property type="entry name" value="6-phosphogluconate dehydrogenase C-terminal domain-like"/>
    <property type="match status" value="1"/>
</dbReference>
<name>A0ABX7JM18_9RHOB</name>
<dbReference type="Pfam" id="PF03721">
    <property type="entry name" value="UDPG_MGDP_dh_N"/>
    <property type="match status" value="1"/>
</dbReference>
<dbReference type="PIRSF" id="PIRSF500134">
    <property type="entry name" value="UDPglc_DH_bac"/>
    <property type="match status" value="1"/>
</dbReference>
<feature type="domain" description="UDP-glucose/GDP-mannose dehydrogenase C-terminal" evidence="8">
    <location>
        <begin position="303"/>
        <end position="390"/>
    </location>
</feature>
<keyword evidence="10" id="KW-1185">Reference proteome</keyword>
<dbReference type="Gene3D" id="3.40.50.720">
    <property type="entry name" value="NAD(P)-binding Rossmann-like Domain"/>
    <property type="match status" value="2"/>
</dbReference>
<dbReference type="SUPFAM" id="SSF51735">
    <property type="entry name" value="NAD(P)-binding Rossmann-fold domains"/>
    <property type="match status" value="1"/>
</dbReference>
<sequence length="391" mass="42642">MSGKKIAVAGIGYVGLSNAVLLAVRNQVQALDVDPCRVEMLNTRQCPTIDADVARYLSEKQLNLTATTDAVKAFEGADYVIVATPTNYDPITNNFDTTSVETVIAQAADIAPDAVIVIKSTVPVGFTLDVSRRLGTNQVIFSPEFLREGRALHDNLHPSRIIVGENSPRARAFADLLVEASLDSDVPVLLTGPNEAEAIKLFANTYLALRVAYFNELDSYALTHGLDTRQIIEGVCLDPRIGSHYNNPSFGYGGYCLPKDSKQLLANYQDVPQNLIGAVVEANRTRKDVIASDILSRNPQVVGIYRLAMKAGSDNFRQSAVLGIMKRLKAKGVEVWIYEPALAKDNFFGSPVMQDLDTFRKGADLIVANRASLDLEAIASKIYTRDLFGND</sequence>
<comment type="pathway">
    <text evidence="1">Nucleotide-sugar biosynthesis; UDP-alpha-D-glucuronate biosynthesis; UDP-alpha-D-glucuronate from UDP-alpha-D-glucose: step 1/1.</text>
</comment>
<dbReference type="RefSeq" id="WP_205295997.1">
    <property type="nucleotide sequence ID" value="NZ_CP070371.1"/>
</dbReference>
<dbReference type="InterPro" id="IPR014027">
    <property type="entry name" value="UDP-Glc/GDP-Man_DH_C"/>
</dbReference>
<dbReference type="InterPro" id="IPR036220">
    <property type="entry name" value="UDP-Glc/GDP-Man_DH_C_sf"/>
</dbReference>
<evidence type="ECO:0000256" key="2">
    <source>
        <dbReference type="ARBA" id="ARBA00006601"/>
    </source>
</evidence>
<dbReference type="InterPro" id="IPR036291">
    <property type="entry name" value="NAD(P)-bd_dom_sf"/>
</dbReference>
<proteinExistence type="inferred from homology"/>
<keyword evidence="4 7" id="KW-0560">Oxidoreductase</keyword>
<organism evidence="9 10">
    <name type="scientific">Paracoccus methylovorus</name>
    <dbReference type="NCBI Taxonomy" id="2812658"/>
    <lineage>
        <taxon>Bacteria</taxon>
        <taxon>Pseudomonadati</taxon>
        <taxon>Pseudomonadota</taxon>
        <taxon>Alphaproteobacteria</taxon>
        <taxon>Rhodobacterales</taxon>
        <taxon>Paracoccaceae</taxon>
        <taxon>Paracoccus</taxon>
    </lineage>
</organism>
<comment type="similarity">
    <text evidence="2 7">Belongs to the UDP-glucose/GDP-mannose dehydrogenase family.</text>
</comment>
<evidence type="ECO:0000256" key="6">
    <source>
        <dbReference type="ARBA" id="ARBA00047473"/>
    </source>
</evidence>
<evidence type="ECO:0000259" key="8">
    <source>
        <dbReference type="SMART" id="SM00984"/>
    </source>
</evidence>